<dbReference type="SUPFAM" id="SSF63712">
    <property type="entry name" value="Nicotinic receptor ligand binding domain-like"/>
    <property type="match status" value="1"/>
</dbReference>
<keyword evidence="9 17" id="KW-0472">Membrane</keyword>
<feature type="domain" description="Neurotransmitter-gated ion-channel ligand-binding" evidence="18">
    <location>
        <begin position="41"/>
        <end position="248"/>
    </location>
</feature>
<keyword evidence="3" id="KW-1003">Cell membrane</keyword>
<dbReference type="InterPro" id="IPR006202">
    <property type="entry name" value="Neur_chan_lig-bd"/>
</dbReference>
<accession>A0AAD4N741</accession>
<keyword evidence="11" id="KW-0675">Receptor</keyword>
<dbReference type="GO" id="GO:0045211">
    <property type="term" value="C:postsynaptic membrane"/>
    <property type="evidence" value="ECO:0007669"/>
    <property type="project" value="UniProtKB-SubCell"/>
</dbReference>
<dbReference type="Pfam" id="PF02931">
    <property type="entry name" value="Neur_chan_LBD"/>
    <property type="match status" value="1"/>
</dbReference>
<keyword evidence="15 17" id="KW-0407">Ion channel</keyword>
<keyword evidence="6 17" id="KW-1133">Transmembrane helix</keyword>
<keyword evidence="12" id="KW-0325">Glycoprotein</keyword>
<evidence type="ECO:0000256" key="5">
    <source>
        <dbReference type="ARBA" id="ARBA00022729"/>
    </source>
</evidence>
<keyword evidence="14" id="KW-1071">Ligand-gated ion channel</keyword>
<evidence type="ECO:0000256" key="17">
    <source>
        <dbReference type="RuleBase" id="RU000687"/>
    </source>
</evidence>
<evidence type="ECO:0000256" key="9">
    <source>
        <dbReference type="ARBA" id="ARBA00023136"/>
    </source>
</evidence>
<reference evidence="20" key="1">
    <citation type="submission" date="2022-01" db="EMBL/GenBank/DDBJ databases">
        <title>Genome Sequence Resource for Two Populations of Ditylenchus destructor, the Migratory Endoparasitic Phytonematode.</title>
        <authorList>
            <person name="Zhang H."/>
            <person name="Lin R."/>
            <person name="Xie B."/>
        </authorList>
    </citation>
    <scope>NUCLEOTIDE SEQUENCE</scope>
    <source>
        <strain evidence="20">BazhouSP</strain>
    </source>
</reference>
<proteinExistence type="inferred from homology"/>
<dbReference type="AlphaFoldDB" id="A0AAD4N741"/>
<feature type="transmembrane region" description="Helical" evidence="17">
    <location>
        <begin position="310"/>
        <end position="333"/>
    </location>
</feature>
<evidence type="ECO:0000256" key="12">
    <source>
        <dbReference type="ARBA" id="ARBA00023180"/>
    </source>
</evidence>
<evidence type="ECO:0000259" key="18">
    <source>
        <dbReference type="Pfam" id="PF02931"/>
    </source>
</evidence>
<dbReference type="InterPro" id="IPR036734">
    <property type="entry name" value="Neur_chan_lig-bd_sf"/>
</dbReference>
<dbReference type="FunFam" id="2.70.170.10:FF:000016">
    <property type="entry name" value="Nicotinic acetylcholine receptor subunit"/>
    <property type="match status" value="1"/>
</dbReference>
<keyword evidence="5" id="KW-0732">Signal</keyword>
<keyword evidence="8 17" id="KW-0406">Ion transport</keyword>
<dbReference type="InterPro" id="IPR002394">
    <property type="entry name" value="Nicotinic_acetylcholine_rcpt"/>
</dbReference>
<dbReference type="InterPro" id="IPR018000">
    <property type="entry name" value="Neurotransmitter_ion_chnl_CS"/>
</dbReference>
<name>A0AAD4N741_9BILA</name>
<dbReference type="InterPro" id="IPR038050">
    <property type="entry name" value="Neuro_actylchol_rec"/>
</dbReference>
<feature type="domain" description="Neurotransmitter-gated ion-channel transmembrane" evidence="19">
    <location>
        <begin position="255"/>
        <end position="513"/>
    </location>
</feature>
<evidence type="ECO:0000256" key="1">
    <source>
        <dbReference type="ARBA" id="ARBA00009237"/>
    </source>
</evidence>
<dbReference type="InterPro" id="IPR006201">
    <property type="entry name" value="Neur_channel"/>
</dbReference>
<dbReference type="Gene3D" id="1.20.58.390">
    <property type="entry name" value="Neurotransmitter-gated ion-channel transmembrane domain"/>
    <property type="match status" value="2"/>
</dbReference>
<gene>
    <name evidence="20" type="ORF">DdX_04843</name>
</gene>
<evidence type="ECO:0000256" key="14">
    <source>
        <dbReference type="ARBA" id="ARBA00023286"/>
    </source>
</evidence>
<dbReference type="NCBIfam" id="TIGR00860">
    <property type="entry name" value="LIC"/>
    <property type="match status" value="1"/>
</dbReference>
<feature type="transmembrane region" description="Helical" evidence="17">
    <location>
        <begin position="20"/>
        <end position="39"/>
    </location>
</feature>
<evidence type="ECO:0000256" key="7">
    <source>
        <dbReference type="ARBA" id="ARBA00023018"/>
    </source>
</evidence>
<evidence type="ECO:0000256" key="10">
    <source>
        <dbReference type="ARBA" id="ARBA00023157"/>
    </source>
</evidence>
<sequence length="527" mass="60902">MPFTLKKWSFVLQFFIKGHNFLLFQQLLYLFLTVTNGSYHERRLYEDLMRDYNILERPVENNSHPVVVYLKVSLQQLIDVDEKNQIVWCNAWLDYAWNDYKLRWETSEYGNISDVRFPAGKIWKPDVLLYNSVDANFDSTYPTNMVVYHTGDVSWVPPGIFKISCKIDIKWFPFDEQRCFFKFGSWSYNGFKLDLQPAKGGFDISEYLTNGEWALPMTTVSRSEKFYDCCPNDPYPDLTFYLHLRRRTLYYGFNLIMPCILTTTMSLLGFTLPPEAGEKITLQITVLLSICFFLSILSDMSPPTSEAVPLLGLFFSSCMIVTTASTVFTVYVLNLHYRTPETHEMGPTARTILLYYLPYFLRMKRPGVYLTWESLPSILPCSKPKRHSESLMRNVKDTEESGGSRASFDIEQRVNQMLLMSQSNGGCDSKFKSLRTNRTPMESIITCPKTPISADPSQQAVLLTLQKIHKELKMITRRMAETDREGDQSSNWKYAAMVIDRLCLYVFTLILIGTILGVLISAPYIIA</sequence>
<dbReference type="Pfam" id="PF02932">
    <property type="entry name" value="Neur_chan_memb"/>
    <property type="match status" value="1"/>
</dbReference>
<keyword evidence="10" id="KW-1015">Disulfide bond</keyword>
<dbReference type="GO" id="GO:0004888">
    <property type="term" value="F:transmembrane signaling receptor activity"/>
    <property type="evidence" value="ECO:0007669"/>
    <property type="project" value="InterPro"/>
</dbReference>
<evidence type="ECO:0000256" key="2">
    <source>
        <dbReference type="ARBA" id="ARBA00022448"/>
    </source>
</evidence>
<protein>
    <submittedName>
        <fullName evidence="20">Neurotransmitter-gated ion-channel ligand binding domain-containing protein</fullName>
    </submittedName>
</protein>
<evidence type="ECO:0000256" key="3">
    <source>
        <dbReference type="ARBA" id="ARBA00022475"/>
    </source>
</evidence>
<feature type="transmembrane region" description="Helical" evidence="17">
    <location>
        <begin position="280"/>
        <end position="298"/>
    </location>
</feature>
<evidence type="ECO:0000256" key="13">
    <source>
        <dbReference type="ARBA" id="ARBA00023257"/>
    </source>
</evidence>
<dbReference type="PRINTS" id="PR00252">
    <property type="entry name" value="NRIONCHANNEL"/>
</dbReference>
<dbReference type="PANTHER" id="PTHR18945">
    <property type="entry name" value="NEUROTRANSMITTER GATED ION CHANNEL"/>
    <property type="match status" value="1"/>
</dbReference>
<evidence type="ECO:0000259" key="19">
    <source>
        <dbReference type="Pfam" id="PF02932"/>
    </source>
</evidence>
<comment type="caution">
    <text evidence="20">The sequence shown here is derived from an EMBL/GenBank/DDBJ whole genome shotgun (WGS) entry which is preliminary data.</text>
</comment>
<organism evidence="20 21">
    <name type="scientific">Ditylenchus destructor</name>
    <dbReference type="NCBI Taxonomy" id="166010"/>
    <lineage>
        <taxon>Eukaryota</taxon>
        <taxon>Metazoa</taxon>
        <taxon>Ecdysozoa</taxon>
        <taxon>Nematoda</taxon>
        <taxon>Chromadorea</taxon>
        <taxon>Rhabditida</taxon>
        <taxon>Tylenchina</taxon>
        <taxon>Tylenchomorpha</taxon>
        <taxon>Sphaerularioidea</taxon>
        <taxon>Anguinidae</taxon>
        <taxon>Anguininae</taxon>
        <taxon>Ditylenchus</taxon>
    </lineage>
</organism>
<comment type="similarity">
    <text evidence="1">Belongs to the ligand-gated ion channel (TC 1.A.9) family. Acetylcholine receptor (TC 1.A.9.1) subfamily.</text>
</comment>
<keyword evidence="7" id="KW-0770">Synapse</keyword>
<evidence type="ECO:0000256" key="16">
    <source>
        <dbReference type="ARBA" id="ARBA00034104"/>
    </source>
</evidence>
<evidence type="ECO:0000256" key="11">
    <source>
        <dbReference type="ARBA" id="ARBA00023170"/>
    </source>
</evidence>
<dbReference type="InterPro" id="IPR006029">
    <property type="entry name" value="Neurotrans-gated_channel_TM"/>
</dbReference>
<evidence type="ECO:0000256" key="15">
    <source>
        <dbReference type="ARBA" id="ARBA00023303"/>
    </source>
</evidence>
<comment type="subcellular location">
    <subcellularLocation>
        <location evidence="16">Postsynaptic cell membrane</location>
        <topology evidence="16">Multi-pass membrane protein</topology>
    </subcellularLocation>
</comment>
<dbReference type="InterPro" id="IPR036719">
    <property type="entry name" value="Neuro-gated_channel_TM_sf"/>
</dbReference>
<keyword evidence="21" id="KW-1185">Reference proteome</keyword>
<dbReference type="SUPFAM" id="SSF90112">
    <property type="entry name" value="Neurotransmitter-gated ion-channel transmembrane pore"/>
    <property type="match status" value="1"/>
</dbReference>
<evidence type="ECO:0000256" key="8">
    <source>
        <dbReference type="ARBA" id="ARBA00023065"/>
    </source>
</evidence>
<evidence type="ECO:0000313" key="20">
    <source>
        <dbReference type="EMBL" id="KAI1720603.1"/>
    </source>
</evidence>
<dbReference type="PROSITE" id="PS00236">
    <property type="entry name" value="NEUROTR_ION_CHANNEL"/>
    <property type="match status" value="1"/>
</dbReference>
<keyword evidence="4 17" id="KW-0812">Transmembrane</keyword>
<dbReference type="Proteomes" id="UP001201812">
    <property type="component" value="Unassembled WGS sequence"/>
</dbReference>
<dbReference type="CDD" id="cd18997">
    <property type="entry name" value="LGIC_ECD_nAChR"/>
    <property type="match status" value="1"/>
</dbReference>
<comment type="caution">
    <text evidence="17">Lacks conserved residue(s) required for the propagation of feature annotation.</text>
</comment>
<keyword evidence="2 17" id="KW-0813">Transport</keyword>
<dbReference type="PRINTS" id="PR00254">
    <property type="entry name" value="NICOTINICR"/>
</dbReference>
<keyword evidence="13" id="KW-0628">Postsynaptic cell membrane</keyword>
<dbReference type="FunFam" id="1.20.58.390:FF:000046">
    <property type="entry name" value="AcetylCholine Receptor"/>
    <property type="match status" value="1"/>
</dbReference>
<dbReference type="GO" id="GO:0022848">
    <property type="term" value="F:acetylcholine-gated monoatomic cation-selective channel activity"/>
    <property type="evidence" value="ECO:0007669"/>
    <property type="project" value="InterPro"/>
</dbReference>
<feature type="transmembrane region" description="Helical" evidence="17">
    <location>
        <begin position="345"/>
        <end position="361"/>
    </location>
</feature>
<dbReference type="Gene3D" id="2.70.170.10">
    <property type="entry name" value="Neurotransmitter-gated ion-channel ligand-binding domain"/>
    <property type="match status" value="1"/>
</dbReference>
<dbReference type="EMBL" id="JAKKPZ010000005">
    <property type="protein sequence ID" value="KAI1720603.1"/>
    <property type="molecule type" value="Genomic_DNA"/>
</dbReference>
<feature type="transmembrane region" description="Helical" evidence="17">
    <location>
        <begin position="249"/>
        <end position="268"/>
    </location>
</feature>
<evidence type="ECO:0000256" key="6">
    <source>
        <dbReference type="ARBA" id="ARBA00022989"/>
    </source>
</evidence>
<evidence type="ECO:0000256" key="4">
    <source>
        <dbReference type="ARBA" id="ARBA00022692"/>
    </source>
</evidence>
<feature type="transmembrane region" description="Helical" evidence="17">
    <location>
        <begin position="502"/>
        <end position="526"/>
    </location>
</feature>
<dbReference type="CDD" id="cd19051">
    <property type="entry name" value="LGIC_TM_cation"/>
    <property type="match status" value="1"/>
</dbReference>
<evidence type="ECO:0000313" key="21">
    <source>
        <dbReference type="Proteomes" id="UP001201812"/>
    </source>
</evidence>